<evidence type="ECO:0000313" key="3">
    <source>
        <dbReference type="EMBL" id="KAJ7707372.1"/>
    </source>
</evidence>
<keyword evidence="1" id="KW-0472">Membrane</keyword>
<proteinExistence type="predicted"/>
<dbReference type="AlphaFoldDB" id="A0AAD7MA37"/>
<feature type="transmembrane region" description="Helical" evidence="1">
    <location>
        <begin position="12"/>
        <end position="35"/>
    </location>
</feature>
<feature type="transmembrane region" description="Helical" evidence="1">
    <location>
        <begin position="211"/>
        <end position="233"/>
    </location>
</feature>
<feature type="transmembrane region" description="Helical" evidence="1">
    <location>
        <begin position="124"/>
        <end position="149"/>
    </location>
</feature>
<gene>
    <name evidence="3" type="ORF">B0H17DRAFT_516350</name>
</gene>
<keyword evidence="1" id="KW-1133">Transmembrane helix</keyword>
<keyword evidence="4" id="KW-1185">Reference proteome</keyword>
<dbReference type="Pfam" id="PF20151">
    <property type="entry name" value="DUF6533"/>
    <property type="match status" value="1"/>
</dbReference>
<organism evidence="3 4">
    <name type="scientific">Mycena rosella</name>
    <name type="common">Pink bonnet</name>
    <name type="synonym">Agaricus rosellus</name>
    <dbReference type="NCBI Taxonomy" id="1033263"/>
    <lineage>
        <taxon>Eukaryota</taxon>
        <taxon>Fungi</taxon>
        <taxon>Dikarya</taxon>
        <taxon>Basidiomycota</taxon>
        <taxon>Agaricomycotina</taxon>
        <taxon>Agaricomycetes</taxon>
        <taxon>Agaricomycetidae</taxon>
        <taxon>Agaricales</taxon>
        <taxon>Marasmiineae</taxon>
        <taxon>Mycenaceae</taxon>
        <taxon>Mycena</taxon>
    </lineage>
</organism>
<reference evidence="3" key="1">
    <citation type="submission" date="2023-03" db="EMBL/GenBank/DDBJ databases">
        <title>Massive genome expansion in bonnet fungi (Mycena s.s.) driven by repeated elements and novel gene families across ecological guilds.</title>
        <authorList>
            <consortium name="Lawrence Berkeley National Laboratory"/>
            <person name="Harder C.B."/>
            <person name="Miyauchi S."/>
            <person name="Viragh M."/>
            <person name="Kuo A."/>
            <person name="Thoen E."/>
            <person name="Andreopoulos B."/>
            <person name="Lu D."/>
            <person name="Skrede I."/>
            <person name="Drula E."/>
            <person name="Henrissat B."/>
            <person name="Morin E."/>
            <person name="Kohler A."/>
            <person name="Barry K."/>
            <person name="LaButti K."/>
            <person name="Morin E."/>
            <person name="Salamov A."/>
            <person name="Lipzen A."/>
            <person name="Mereny Z."/>
            <person name="Hegedus B."/>
            <person name="Baldrian P."/>
            <person name="Stursova M."/>
            <person name="Weitz H."/>
            <person name="Taylor A."/>
            <person name="Grigoriev I.V."/>
            <person name="Nagy L.G."/>
            <person name="Martin F."/>
            <person name="Kauserud H."/>
        </authorList>
    </citation>
    <scope>NUCLEOTIDE SEQUENCE</scope>
    <source>
        <strain evidence="3">CBHHK067</strain>
    </source>
</reference>
<keyword evidence="1" id="KW-0812">Transmembrane</keyword>
<feature type="transmembrane region" description="Helical" evidence="1">
    <location>
        <begin position="169"/>
        <end position="191"/>
    </location>
</feature>
<protein>
    <recommendedName>
        <fullName evidence="2">DUF6533 domain-containing protein</fullName>
    </recommendedName>
</protein>
<dbReference type="InterPro" id="IPR045340">
    <property type="entry name" value="DUF6533"/>
</dbReference>
<name>A0AAD7MA37_MYCRO</name>
<dbReference type="Proteomes" id="UP001221757">
    <property type="component" value="Unassembled WGS sequence"/>
</dbReference>
<accession>A0AAD7MA37</accession>
<sequence length="318" mass="35761">MASLSPAEEAELFQLIADAQTTNYLAAAAITLLVLEHISTFKEEVEYVWKSRLSLWSILYVWIRYFNLITLSVYVSFMFREMKSSTMPSLSFGRNGYLHSRGVSVDCILVLRVWLLYGRSRRLLYILVPLLLAETAVMLTFGALTILPLKQFLDIGLLLKGCYSLTVPRLFTIYAVPYFVMAIILFSLTLYKCGKHLRQAQFGRMPVVSLFLRDGLFLFMAIMLYGIVEIVIWDRGRPSLAQVPVIPAAVINAVVGARVLLNIKNLGSEVNNTTYVMGRSTLSQASRPAASKVHQPWYLQTGEVPSSGGLTEEIELQE</sequence>
<evidence type="ECO:0000256" key="1">
    <source>
        <dbReference type="SAM" id="Phobius"/>
    </source>
</evidence>
<feature type="domain" description="DUF6533" evidence="2">
    <location>
        <begin position="24"/>
        <end position="66"/>
    </location>
</feature>
<evidence type="ECO:0000259" key="2">
    <source>
        <dbReference type="Pfam" id="PF20151"/>
    </source>
</evidence>
<comment type="caution">
    <text evidence="3">The sequence shown here is derived from an EMBL/GenBank/DDBJ whole genome shotgun (WGS) entry which is preliminary data.</text>
</comment>
<evidence type="ECO:0000313" key="4">
    <source>
        <dbReference type="Proteomes" id="UP001221757"/>
    </source>
</evidence>
<feature type="transmembrane region" description="Helical" evidence="1">
    <location>
        <begin position="239"/>
        <end position="261"/>
    </location>
</feature>
<feature type="transmembrane region" description="Helical" evidence="1">
    <location>
        <begin position="55"/>
        <end position="77"/>
    </location>
</feature>
<dbReference type="EMBL" id="JARKIE010000005">
    <property type="protein sequence ID" value="KAJ7707372.1"/>
    <property type="molecule type" value="Genomic_DNA"/>
</dbReference>